<dbReference type="eggNOG" id="arCOG03120">
    <property type="taxonomic scope" value="Archaea"/>
</dbReference>
<feature type="transmembrane region" description="Helical" evidence="7">
    <location>
        <begin position="47"/>
        <end position="67"/>
    </location>
</feature>
<dbReference type="PANTHER" id="PTHR34702:SF1">
    <property type="entry name" value="NA(+)_H(+) ANTIPORTER SUBUNIT F"/>
    <property type="match status" value="1"/>
</dbReference>
<reference evidence="8 9" key="1">
    <citation type="journal article" date="2014" name="PLoS Genet.">
        <title>Phylogenetically driven sequencing of extremely halophilic archaea reveals strategies for static and dynamic osmo-response.</title>
        <authorList>
            <person name="Becker E.A."/>
            <person name="Seitzer P.M."/>
            <person name="Tritt A."/>
            <person name="Larsen D."/>
            <person name="Krusor M."/>
            <person name="Yao A.I."/>
            <person name="Wu D."/>
            <person name="Madern D."/>
            <person name="Eisen J.A."/>
            <person name="Darling A.E."/>
            <person name="Facciotti M.T."/>
        </authorList>
    </citation>
    <scope>NUCLEOTIDE SEQUENCE [LARGE SCALE GENOMIC DNA]</scope>
    <source>
        <strain evidence="8 9">JCM 12255</strain>
    </source>
</reference>
<protein>
    <submittedName>
        <fullName evidence="8">Monovalent cation/H+ antiporter subunit F</fullName>
    </submittedName>
</protein>
<evidence type="ECO:0000256" key="2">
    <source>
        <dbReference type="ARBA" id="ARBA00022448"/>
    </source>
</evidence>
<accession>L9WH32</accession>
<dbReference type="GO" id="GO:0015385">
    <property type="term" value="F:sodium:proton antiporter activity"/>
    <property type="evidence" value="ECO:0007669"/>
    <property type="project" value="TreeGrafter"/>
</dbReference>
<keyword evidence="5 7" id="KW-1133">Transmembrane helix</keyword>
<dbReference type="Pfam" id="PF04066">
    <property type="entry name" value="MrpF_PhaF"/>
    <property type="match status" value="1"/>
</dbReference>
<keyword evidence="4 7" id="KW-0812">Transmembrane</keyword>
<keyword evidence="3" id="KW-1003">Cell membrane</keyword>
<evidence type="ECO:0000313" key="8">
    <source>
        <dbReference type="EMBL" id="ELY48825.1"/>
    </source>
</evidence>
<dbReference type="PANTHER" id="PTHR34702">
    <property type="entry name" value="NA(+)/H(+) ANTIPORTER SUBUNIT F1"/>
    <property type="match status" value="1"/>
</dbReference>
<keyword evidence="9" id="KW-1185">Reference proteome</keyword>
<dbReference type="Proteomes" id="UP000011602">
    <property type="component" value="Unassembled WGS sequence"/>
</dbReference>
<dbReference type="PATRIC" id="fig|1227499.3.peg.4439"/>
<feature type="transmembrane region" description="Helical" evidence="7">
    <location>
        <begin position="14"/>
        <end position="35"/>
    </location>
</feature>
<comment type="caution">
    <text evidence="8">The sequence shown here is derived from an EMBL/GenBank/DDBJ whole genome shotgun (WGS) entry which is preliminary data.</text>
</comment>
<sequence length="104" mass="11144">MAARERTVTTMSDLANTVMLAAAAIVVVLAAIVLYRVVAGPTTHDRVVAVNVIGTSIVIVLALLSAGLDRPEYLDIAIVYALLNFVLSLVVGRFTYQSDGVKWR</sequence>
<gene>
    <name evidence="8" type="ORF">C493_21621</name>
</gene>
<evidence type="ECO:0000256" key="1">
    <source>
        <dbReference type="ARBA" id="ARBA00004651"/>
    </source>
</evidence>
<dbReference type="STRING" id="1227499.C493_21621"/>
<dbReference type="NCBIfam" id="NF009244">
    <property type="entry name" value="PRK12599.1-3"/>
    <property type="match status" value="1"/>
</dbReference>
<evidence type="ECO:0000256" key="6">
    <source>
        <dbReference type="ARBA" id="ARBA00023136"/>
    </source>
</evidence>
<evidence type="ECO:0000256" key="4">
    <source>
        <dbReference type="ARBA" id="ARBA00022692"/>
    </source>
</evidence>
<dbReference type="GO" id="GO:0005886">
    <property type="term" value="C:plasma membrane"/>
    <property type="evidence" value="ECO:0007669"/>
    <property type="project" value="UniProtKB-SubCell"/>
</dbReference>
<dbReference type="InterPro" id="IPR007208">
    <property type="entry name" value="MrpF/PhaF-like"/>
</dbReference>
<evidence type="ECO:0000256" key="3">
    <source>
        <dbReference type="ARBA" id="ARBA00022475"/>
    </source>
</evidence>
<comment type="subcellular location">
    <subcellularLocation>
        <location evidence="1">Cell membrane</location>
        <topology evidence="1">Multi-pass membrane protein</topology>
    </subcellularLocation>
</comment>
<name>L9WH32_9EURY</name>
<keyword evidence="6 7" id="KW-0472">Membrane</keyword>
<dbReference type="EMBL" id="AOHZ01000108">
    <property type="protein sequence ID" value="ELY48825.1"/>
    <property type="molecule type" value="Genomic_DNA"/>
</dbReference>
<evidence type="ECO:0000256" key="7">
    <source>
        <dbReference type="SAM" id="Phobius"/>
    </source>
</evidence>
<evidence type="ECO:0000256" key="5">
    <source>
        <dbReference type="ARBA" id="ARBA00022989"/>
    </source>
</evidence>
<organism evidence="8 9">
    <name type="scientific">Natronolimnohabitans innermongolicus JCM 12255</name>
    <dbReference type="NCBI Taxonomy" id="1227499"/>
    <lineage>
        <taxon>Archaea</taxon>
        <taxon>Methanobacteriati</taxon>
        <taxon>Methanobacteriota</taxon>
        <taxon>Stenosarchaea group</taxon>
        <taxon>Halobacteria</taxon>
        <taxon>Halobacteriales</taxon>
        <taxon>Natrialbaceae</taxon>
        <taxon>Natronolimnohabitans</taxon>
    </lineage>
</organism>
<keyword evidence="2" id="KW-0813">Transport</keyword>
<dbReference type="AlphaFoldDB" id="L9WH32"/>
<proteinExistence type="predicted"/>
<evidence type="ECO:0000313" key="9">
    <source>
        <dbReference type="Proteomes" id="UP000011602"/>
    </source>
</evidence>
<feature type="transmembrane region" description="Helical" evidence="7">
    <location>
        <begin position="73"/>
        <end position="96"/>
    </location>
</feature>